<evidence type="ECO:0000256" key="5">
    <source>
        <dbReference type="SAM" id="MobiDB-lite"/>
    </source>
</evidence>
<evidence type="ECO:0000259" key="6">
    <source>
        <dbReference type="PROSITE" id="PS50893"/>
    </source>
</evidence>
<dbReference type="SUPFAM" id="SSF52540">
    <property type="entry name" value="P-loop containing nucleoside triphosphate hydrolases"/>
    <property type="match status" value="1"/>
</dbReference>
<dbReference type="PROSITE" id="PS50893">
    <property type="entry name" value="ABC_TRANSPORTER_2"/>
    <property type="match status" value="1"/>
</dbReference>
<feature type="region of interest" description="Disordered" evidence="5">
    <location>
        <begin position="323"/>
        <end position="346"/>
    </location>
</feature>
<dbReference type="SMART" id="SM00382">
    <property type="entry name" value="AAA"/>
    <property type="match status" value="1"/>
</dbReference>
<keyword evidence="8" id="KW-1185">Reference proteome</keyword>
<dbReference type="GO" id="GO:0016887">
    <property type="term" value="F:ATP hydrolysis activity"/>
    <property type="evidence" value="ECO:0007669"/>
    <property type="project" value="InterPro"/>
</dbReference>
<dbReference type="AlphaFoldDB" id="A0A7G1PDU5"/>
<dbReference type="InterPro" id="IPR003593">
    <property type="entry name" value="AAA+_ATPase"/>
</dbReference>
<dbReference type="KEGG" id="sgm:GCM10017557_71130"/>
<keyword evidence="4 7" id="KW-0067">ATP-binding</keyword>
<comment type="similarity">
    <text evidence="1">Belongs to the ABC transporter superfamily.</text>
</comment>
<dbReference type="Pfam" id="PF00005">
    <property type="entry name" value="ABC_tran"/>
    <property type="match status" value="1"/>
</dbReference>
<dbReference type="PANTHER" id="PTHR43335">
    <property type="entry name" value="ABC TRANSPORTER, ATP-BINDING PROTEIN"/>
    <property type="match status" value="1"/>
</dbReference>
<proteinExistence type="inferred from homology"/>
<evidence type="ECO:0000313" key="7">
    <source>
        <dbReference type="EMBL" id="BCL32254.1"/>
    </source>
</evidence>
<evidence type="ECO:0000256" key="2">
    <source>
        <dbReference type="ARBA" id="ARBA00022448"/>
    </source>
</evidence>
<name>A0A7G1PDU5_9ACTN</name>
<feature type="region of interest" description="Disordered" evidence="5">
    <location>
        <begin position="246"/>
        <end position="274"/>
    </location>
</feature>
<sequence>MTSIDVQALTKEYGTTRAVDRLTFRVEPGRVTGFLGPNGAGKSTTMRLVLGLDRPTSGTATLGGRAYAALEEPLRHVGALLDAQAAHGSRTARNHLRVLAASNRLPGHRVDEVLTEAGLASVAHRRVGTYSLGMRQRLGIAAALLGDPPVVLLDEPSNGLDPEGIIWIRGLLRRLAREGRTVLVSSHLMSETASFADHLVVLGRGRLLADTAMREFIHARVDPRVLVRTTDGAALHDLLARHGYDAVKAEDEGEGDGELEGGSGGGEESGGQSAGERWIVHHARVEDIGRLTSGAGLTVLELAAEEATLEQAYLDLTATEAEFAAQSPTQRPTQPSAQFPAQSQEA</sequence>
<keyword evidence="2" id="KW-0813">Transport</keyword>
<dbReference type="Gene3D" id="3.40.50.300">
    <property type="entry name" value="P-loop containing nucleotide triphosphate hydrolases"/>
    <property type="match status" value="1"/>
</dbReference>
<organism evidence="7 8">
    <name type="scientific">Streptomyces aurantiacus</name>
    <dbReference type="NCBI Taxonomy" id="47760"/>
    <lineage>
        <taxon>Bacteria</taxon>
        <taxon>Bacillati</taxon>
        <taxon>Actinomycetota</taxon>
        <taxon>Actinomycetes</taxon>
        <taxon>Kitasatosporales</taxon>
        <taxon>Streptomycetaceae</taxon>
        <taxon>Streptomyces</taxon>
        <taxon>Streptomyces aurantiacus group</taxon>
    </lineage>
</organism>
<protein>
    <submittedName>
        <fullName evidence="7">ABC transporter ATP-binding protein</fullName>
    </submittedName>
</protein>
<evidence type="ECO:0000313" key="8">
    <source>
        <dbReference type="Proteomes" id="UP000516444"/>
    </source>
</evidence>
<reference evidence="7 8" key="1">
    <citation type="journal article" date="2014" name="Int. J. Syst. Evol. Microbiol.">
        <title>Complete genome sequence of Corynebacterium casei LMG S-19264T (=DSM 44701T), isolated from a smear-ripened cheese.</title>
        <authorList>
            <consortium name="US DOE Joint Genome Institute (JGI-PGF)"/>
            <person name="Walter F."/>
            <person name="Albersmeier A."/>
            <person name="Kalinowski J."/>
            <person name="Ruckert C."/>
        </authorList>
    </citation>
    <scope>NUCLEOTIDE SEQUENCE [LARGE SCALE GENOMIC DNA]</scope>
    <source>
        <strain evidence="7 8">JCM 4677</strain>
    </source>
</reference>
<feature type="domain" description="ABC transporter" evidence="6">
    <location>
        <begin position="4"/>
        <end position="229"/>
    </location>
</feature>
<dbReference type="PROSITE" id="PS00211">
    <property type="entry name" value="ABC_TRANSPORTER_1"/>
    <property type="match status" value="1"/>
</dbReference>
<dbReference type="InterPro" id="IPR027417">
    <property type="entry name" value="P-loop_NTPase"/>
</dbReference>
<evidence type="ECO:0000256" key="4">
    <source>
        <dbReference type="ARBA" id="ARBA00022840"/>
    </source>
</evidence>
<accession>A0A7G1PDU5</accession>
<feature type="compositionally biased region" description="Polar residues" evidence="5">
    <location>
        <begin position="326"/>
        <end position="346"/>
    </location>
</feature>
<dbReference type="InterPro" id="IPR017871">
    <property type="entry name" value="ABC_transporter-like_CS"/>
</dbReference>
<evidence type="ECO:0000256" key="3">
    <source>
        <dbReference type="ARBA" id="ARBA00022741"/>
    </source>
</evidence>
<dbReference type="RefSeq" id="WP_055513225.1">
    <property type="nucleotide sequence ID" value="NZ_AP023440.1"/>
</dbReference>
<dbReference type="InterPro" id="IPR003439">
    <property type="entry name" value="ABC_transporter-like_ATP-bd"/>
</dbReference>
<dbReference type="GO" id="GO:0005524">
    <property type="term" value="F:ATP binding"/>
    <property type="evidence" value="ECO:0007669"/>
    <property type="project" value="UniProtKB-KW"/>
</dbReference>
<gene>
    <name evidence="7" type="ORF">GCM10017557_71130</name>
</gene>
<dbReference type="PANTHER" id="PTHR43335:SF4">
    <property type="entry name" value="ABC TRANSPORTER, ATP-BINDING PROTEIN"/>
    <property type="match status" value="1"/>
</dbReference>
<keyword evidence="3" id="KW-0547">Nucleotide-binding</keyword>
<dbReference type="Proteomes" id="UP000516444">
    <property type="component" value="Chromosome"/>
</dbReference>
<evidence type="ECO:0000256" key="1">
    <source>
        <dbReference type="ARBA" id="ARBA00005417"/>
    </source>
</evidence>
<dbReference type="OrthoDB" id="9804819at2"/>
<dbReference type="EMBL" id="AP023440">
    <property type="protein sequence ID" value="BCL32254.1"/>
    <property type="molecule type" value="Genomic_DNA"/>
</dbReference>
<feature type="compositionally biased region" description="Gly residues" evidence="5">
    <location>
        <begin position="260"/>
        <end position="273"/>
    </location>
</feature>